<dbReference type="EMBL" id="BONC01000038">
    <property type="protein sequence ID" value="GIF58866.1"/>
    <property type="molecule type" value="Genomic_DNA"/>
</dbReference>
<name>A0ABQ4C7V1_9ACTN</name>
<keyword evidence="3" id="KW-1185">Reference proteome</keyword>
<sequence length="282" mass="29804">MTDQLPRERDLPPGRHAHLRSRVLAGIAEPARPRRRYRLALAAAVALAVVAGTVFALGRTGQPEIYALGDSALSERVREAGRQCLRGVGEIREGETPGEPWPSWPADAPPTLLNHVEQPGRGALVVYETRAGELIYCSIGVAGHAAFMGHLPGSAWLPGSASIELAETADLDGGLAAAAGRVSDRVARVVLDDGAGHRSTAKLARGTFVVFSNGPLAPGAGVLTSYDASGVELHRWPLFRPEPGRCYLDPTGAEVNPANDYVLDEAYQADPTACGPAEPWSR</sequence>
<keyword evidence="1" id="KW-0472">Membrane</keyword>
<protein>
    <submittedName>
        <fullName evidence="2">Uncharacterized protein</fullName>
    </submittedName>
</protein>
<evidence type="ECO:0000256" key="1">
    <source>
        <dbReference type="SAM" id="Phobius"/>
    </source>
</evidence>
<organism evidence="2 3">
    <name type="scientific">Asanoa iriomotensis</name>
    <dbReference type="NCBI Taxonomy" id="234613"/>
    <lineage>
        <taxon>Bacteria</taxon>
        <taxon>Bacillati</taxon>
        <taxon>Actinomycetota</taxon>
        <taxon>Actinomycetes</taxon>
        <taxon>Micromonosporales</taxon>
        <taxon>Micromonosporaceae</taxon>
        <taxon>Asanoa</taxon>
    </lineage>
</organism>
<comment type="caution">
    <text evidence="2">The sequence shown here is derived from an EMBL/GenBank/DDBJ whole genome shotgun (WGS) entry which is preliminary data.</text>
</comment>
<evidence type="ECO:0000313" key="2">
    <source>
        <dbReference type="EMBL" id="GIF58866.1"/>
    </source>
</evidence>
<reference evidence="2 3" key="1">
    <citation type="submission" date="2021-01" db="EMBL/GenBank/DDBJ databases">
        <title>Whole genome shotgun sequence of Asanoa iriomotensis NBRC 100142.</title>
        <authorList>
            <person name="Komaki H."/>
            <person name="Tamura T."/>
        </authorList>
    </citation>
    <scope>NUCLEOTIDE SEQUENCE [LARGE SCALE GENOMIC DNA]</scope>
    <source>
        <strain evidence="2 3">NBRC 100142</strain>
    </source>
</reference>
<keyword evidence="1" id="KW-1133">Transmembrane helix</keyword>
<keyword evidence="1" id="KW-0812">Transmembrane</keyword>
<accession>A0ABQ4C7V1</accession>
<gene>
    <name evidence="2" type="ORF">Air01nite_49610</name>
</gene>
<dbReference type="Proteomes" id="UP000624325">
    <property type="component" value="Unassembled WGS sequence"/>
</dbReference>
<feature type="transmembrane region" description="Helical" evidence="1">
    <location>
        <begin position="39"/>
        <end position="58"/>
    </location>
</feature>
<evidence type="ECO:0000313" key="3">
    <source>
        <dbReference type="Proteomes" id="UP000624325"/>
    </source>
</evidence>
<proteinExistence type="predicted"/>
<dbReference type="RefSeq" id="WP_203705632.1">
    <property type="nucleotide sequence ID" value="NZ_BAAALU010000001.1"/>
</dbReference>